<name>A0A422N2X8_9TRYP</name>
<keyword evidence="2" id="KW-1185">Reference proteome</keyword>
<reference evidence="1 2" key="1">
    <citation type="journal article" date="2018" name="BMC Genomics">
        <title>Genomic comparison of Trypanosoma conorhini and Trypanosoma rangeli to Trypanosoma cruzi strains of high and low virulence.</title>
        <authorList>
            <person name="Bradwell K.R."/>
            <person name="Koparde V.N."/>
            <person name="Matveyev A.V."/>
            <person name="Serrano M.G."/>
            <person name="Alves J.M."/>
            <person name="Parikh H."/>
            <person name="Huang B."/>
            <person name="Lee V."/>
            <person name="Espinosa-Alvarez O."/>
            <person name="Ortiz P.A."/>
            <person name="Costa-Martins A.G."/>
            <person name="Teixeira M.M."/>
            <person name="Buck G.A."/>
        </authorList>
    </citation>
    <scope>NUCLEOTIDE SEQUENCE [LARGE SCALE GENOMIC DNA]</scope>
    <source>
        <strain evidence="1 2">025E</strain>
    </source>
</reference>
<comment type="caution">
    <text evidence="1">The sequence shown here is derived from an EMBL/GenBank/DDBJ whole genome shotgun (WGS) entry which is preliminary data.</text>
</comment>
<accession>A0A422N2X8</accession>
<organism evidence="1 2">
    <name type="scientific">Trypanosoma conorhini</name>
    <dbReference type="NCBI Taxonomy" id="83891"/>
    <lineage>
        <taxon>Eukaryota</taxon>
        <taxon>Discoba</taxon>
        <taxon>Euglenozoa</taxon>
        <taxon>Kinetoplastea</taxon>
        <taxon>Metakinetoplastina</taxon>
        <taxon>Trypanosomatida</taxon>
        <taxon>Trypanosomatidae</taxon>
        <taxon>Trypanosoma</taxon>
    </lineage>
</organism>
<dbReference type="GeneID" id="40322526"/>
<protein>
    <submittedName>
        <fullName evidence="1">Uncharacterized protein</fullName>
    </submittedName>
</protein>
<dbReference type="Proteomes" id="UP000284403">
    <property type="component" value="Unassembled WGS sequence"/>
</dbReference>
<evidence type="ECO:0000313" key="2">
    <source>
        <dbReference type="Proteomes" id="UP000284403"/>
    </source>
</evidence>
<gene>
    <name evidence="1" type="ORF">Tco025E_08915</name>
</gene>
<evidence type="ECO:0000313" key="1">
    <source>
        <dbReference type="EMBL" id="RNE99836.1"/>
    </source>
</evidence>
<dbReference type="EMBL" id="MKKU01000926">
    <property type="protein sequence ID" value="RNE99836.1"/>
    <property type="molecule type" value="Genomic_DNA"/>
</dbReference>
<dbReference type="AlphaFoldDB" id="A0A422N2X8"/>
<sequence length="101" mass="11136">MLPRTHSLQSLVHNVRQCQNDSDQHHAKSHTHTDDPTAWLHPWLKLRGSKKPAGAGNAVLWCMGAMAAAATPAIIPPTTTPCNLLLRLLPVLKQRSGHQVW</sequence>
<dbReference type="RefSeq" id="XP_029224120.1">
    <property type="nucleotide sequence ID" value="XM_029375746.1"/>
</dbReference>
<proteinExistence type="predicted"/>